<keyword evidence="7" id="KW-0436">Ligase</keyword>
<comment type="caution">
    <text evidence="7">The sequence shown here is derived from an EMBL/GenBank/DDBJ whole genome shotgun (WGS) entry which is preliminary data.</text>
</comment>
<sequence length="506" mass="57104">MKNKSLEATHHESMQGAKKSFFISLERVSRLFWGLVLLSLPVTSFRFFPFLGQHTYVRPLAFYPLVLLYLILMLRVWRKEIRLPWSNAILPLFLFLIITLFTTATGGLLAPIPMRGQEYWGRALRAFITFGIGLSFFIAALWMHSDRDDLRHSLKWLYAGLALTLLWVGIQAIALHTPLLTKGQVSDWQTLFSVRGLPKLNRVSGFAFEPSWLAGQIATLYLPWLVASLLMRFRVTKYRWLEILLLIGAIAALLLTYSRGGLIVAIAATGLTLLISGRNAISRGLRWFIRPSEIDRIYAFGVRAILLILIVSMAWGGISFLAQQNYVNRLWTVEADSLADYFVKTNAGGRITYLWATAQIFLDHPWLGTGLGSSGLYLYQYFPDWALFNNPEIARHLSPTSNLFPNSKNLYLRLLAETGIFGFAIFGSFLLAILSQIGEAFRRSEKLIGMAGLSSFFAILIYYLMQDSFAMAELWINFGIVLGIASASLTPSLFPASERGELQENL</sequence>
<gene>
    <name evidence="7" type="ORF">H8E29_10280</name>
</gene>
<keyword evidence="2 5" id="KW-0812">Transmembrane</keyword>
<feature type="transmembrane region" description="Helical" evidence="5">
    <location>
        <begin position="447"/>
        <end position="464"/>
    </location>
</feature>
<feature type="transmembrane region" description="Helical" evidence="5">
    <location>
        <begin position="238"/>
        <end position="257"/>
    </location>
</feature>
<accession>A0A8J6NLR3</accession>
<evidence type="ECO:0000256" key="4">
    <source>
        <dbReference type="ARBA" id="ARBA00023136"/>
    </source>
</evidence>
<feature type="transmembrane region" description="Helical" evidence="5">
    <location>
        <begin position="263"/>
        <end position="281"/>
    </location>
</feature>
<dbReference type="Pfam" id="PF04932">
    <property type="entry name" value="Wzy_C"/>
    <property type="match status" value="1"/>
</dbReference>
<feature type="transmembrane region" description="Helical" evidence="5">
    <location>
        <begin position="124"/>
        <end position="144"/>
    </location>
</feature>
<dbReference type="GO" id="GO:0016874">
    <property type="term" value="F:ligase activity"/>
    <property type="evidence" value="ECO:0007669"/>
    <property type="project" value="UniProtKB-KW"/>
</dbReference>
<keyword evidence="3 5" id="KW-1133">Transmembrane helix</keyword>
<evidence type="ECO:0000259" key="6">
    <source>
        <dbReference type="Pfam" id="PF04932"/>
    </source>
</evidence>
<protein>
    <submittedName>
        <fullName evidence="7">O-antigen ligase family protein</fullName>
    </submittedName>
</protein>
<keyword evidence="4 5" id="KW-0472">Membrane</keyword>
<evidence type="ECO:0000313" key="8">
    <source>
        <dbReference type="Proteomes" id="UP000614469"/>
    </source>
</evidence>
<dbReference type="EMBL" id="JACNJN010000119">
    <property type="protein sequence ID" value="MBC8335643.1"/>
    <property type="molecule type" value="Genomic_DNA"/>
</dbReference>
<dbReference type="Proteomes" id="UP000614469">
    <property type="component" value="Unassembled WGS sequence"/>
</dbReference>
<evidence type="ECO:0000256" key="2">
    <source>
        <dbReference type="ARBA" id="ARBA00022692"/>
    </source>
</evidence>
<reference evidence="7 8" key="1">
    <citation type="submission" date="2020-08" db="EMBL/GenBank/DDBJ databases">
        <title>Bridging the membrane lipid divide: bacteria of the FCB group superphylum have the potential to synthesize archaeal ether lipids.</title>
        <authorList>
            <person name="Villanueva L."/>
            <person name="Von Meijenfeldt F.A.B."/>
            <person name="Westbye A.B."/>
            <person name="Yadav S."/>
            <person name="Hopmans E.C."/>
            <person name="Dutilh B.E."/>
            <person name="Sinninghe Damste J.S."/>
        </authorList>
    </citation>
    <scope>NUCLEOTIDE SEQUENCE [LARGE SCALE GENOMIC DNA]</scope>
    <source>
        <strain evidence="7">NIOZ-UU36</strain>
    </source>
</reference>
<feature type="transmembrane region" description="Helical" evidence="5">
    <location>
        <begin position="60"/>
        <end position="77"/>
    </location>
</feature>
<evidence type="ECO:0000256" key="5">
    <source>
        <dbReference type="SAM" id="Phobius"/>
    </source>
</evidence>
<dbReference type="InterPro" id="IPR051533">
    <property type="entry name" value="WaaL-like"/>
</dbReference>
<feature type="transmembrane region" description="Helical" evidence="5">
    <location>
        <begin position="28"/>
        <end position="48"/>
    </location>
</feature>
<feature type="transmembrane region" description="Helical" evidence="5">
    <location>
        <begin position="89"/>
        <end position="112"/>
    </location>
</feature>
<evidence type="ECO:0000313" key="7">
    <source>
        <dbReference type="EMBL" id="MBC8335643.1"/>
    </source>
</evidence>
<feature type="transmembrane region" description="Helical" evidence="5">
    <location>
        <begin position="302"/>
        <end position="322"/>
    </location>
</feature>
<feature type="transmembrane region" description="Helical" evidence="5">
    <location>
        <begin position="410"/>
        <end position="435"/>
    </location>
</feature>
<name>A0A8J6NLR3_9CHLR</name>
<feature type="domain" description="O-antigen ligase-related" evidence="6">
    <location>
        <begin position="245"/>
        <end position="426"/>
    </location>
</feature>
<dbReference type="InterPro" id="IPR007016">
    <property type="entry name" value="O-antigen_ligase-rel_domated"/>
</dbReference>
<feature type="transmembrane region" description="Helical" evidence="5">
    <location>
        <begin position="156"/>
        <end position="175"/>
    </location>
</feature>
<dbReference type="GO" id="GO:0016020">
    <property type="term" value="C:membrane"/>
    <property type="evidence" value="ECO:0007669"/>
    <property type="project" value="UniProtKB-SubCell"/>
</dbReference>
<dbReference type="PANTHER" id="PTHR37422">
    <property type="entry name" value="TEICHURONIC ACID BIOSYNTHESIS PROTEIN TUAE"/>
    <property type="match status" value="1"/>
</dbReference>
<feature type="transmembrane region" description="Helical" evidence="5">
    <location>
        <begin position="476"/>
        <end position="496"/>
    </location>
</feature>
<comment type="subcellular location">
    <subcellularLocation>
        <location evidence="1">Membrane</location>
        <topology evidence="1">Multi-pass membrane protein</topology>
    </subcellularLocation>
</comment>
<evidence type="ECO:0000256" key="3">
    <source>
        <dbReference type="ARBA" id="ARBA00022989"/>
    </source>
</evidence>
<evidence type="ECO:0000256" key="1">
    <source>
        <dbReference type="ARBA" id="ARBA00004141"/>
    </source>
</evidence>
<proteinExistence type="predicted"/>
<dbReference type="AlphaFoldDB" id="A0A8J6NLR3"/>
<organism evidence="7 8">
    <name type="scientific">Candidatus Desulfolinea nitratireducens</name>
    <dbReference type="NCBI Taxonomy" id="2841698"/>
    <lineage>
        <taxon>Bacteria</taxon>
        <taxon>Bacillati</taxon>
        <taxon>Chloroflexota</taxon>
        <taxon>Anaerolineae</taxon>
        <taxon>Anaerolineales</taxon>
        <taxon>Anaerolineales incertae sedis</taxon>
        <taxon>Candidatus Desulfolinea</taxon>
    </lineage>
</organism>
<feature type="transmembrane region" description="Helical" evidence="5">
    <location>
        <begin position="212"/>
        <end position="231"/>
    </location>
</feature>
<dbReference type="PANTHER" id="PTHR37422:SF13">
    <property type="entry name" value="LIPOPOLYSACCHARIDE BIOSYNTHESIS PROTEIN PA4999-RELATED"/>
    <property type="match status" value="1"/>
</dbReference>